<reference evidence="3 4" key="1">
    <citation type="submission" date="2018-06" db="EMBL/GenBank/DDBJ databases">
        <title>Genomic Encyclopedia of Archaeal and Bacterial Type Strains, Phase II (KMG-II): from individual species to whole genera.</title>
        <authorList>
            <person name="Goeker M."/>
        </authorList>
    </citation>
    <scope>NUCLEOTIDE SEQUENCE [LARGE SCALE GENOMIC DNA]</scope>
    <source>
        <strain evidence="3 4">DSM 17205</strain>
    </source>
</reference>
<organism evidence="3 4">
    <name type="scientific">Nonlabens dokdonensis</name>
    <dbReference type="NCBI Taxonomy" id="328515"/>
    <lineage>
        <taxon>Bacteria</taxon>
        <taxon>Pseudomonadati</taxon>
        <taxon>Bacteroidota</taxon>
        <taxon>Flavobacteriia</taxon>
        <taxon>Flavobacteriales</taxon>
        <taxon>Flavobacteriaceae</taxon>
        <taxon>Nonlabens</taxon>
    </lineage>
</organism>
<feature type="transmembrane region" description="Helical" evidence="2">
    <location>
        <begin position="12"/>
        <end position="30"/>
    </location>
</feature>
<name>A0ABX5Q351_9FLAO</name>
<dbReference type="Proteomes" id="UP000248584">
    <property type="component" value="Unassembled WGS sequence"/>
</dbReference>
<dbReference type="EMBL" id="QKZR01000001">
    <property type="protein sequence ID" value="PZX44485.1"/>
    <property type="molecule type" value="Genomic_DNA"/>
</dbReference>
<evidence type="ECO:0000256" key="2">
    <source>
        <dbReference type="SAM" id="Phobius"/>
    </source>
</evidence>
<proteinExistence type="predicted"/>
<feature type="compositionally biased region" description="Polar residues" evidence="1">
    <location>
        <begin position="259"/>
        <end position="271"/>
    </location>
</feature>
<keyword evidence="2" id="KW-1133">Transmembrane helix</keyword>
<keyword evidence="2" id="KW-0812">Transmembrane</keyword>
<comment type="caution">
    <text evidence="3">The sequence shown here is derived from an EMBL/GenBank/DDBJ whole genome shotgun (WGS) entry which is preliminary data.</text>
</comment>
<keyword evidence="2" id="KW-0472">Membrane</keyword>
<evidence type="ECO:0000256" key="1">
    <source>
        <dbReference type="SAM" id="MobiDB-lite"/>
    </source>
</evidence>
<accession>A0ABX5Q351</accession>
<feature type="region of interest" description="Disordered" evidence="1">
    <location>
        <begin position="233"/>
        <end position="273"/>
    </location>
</feature>
<evidence type="ECO:0000313" key="3">
    <source>
        <dbReference type="EMBL" id="PZX44485.1"/>
    </source>
</evidence>
<evidence type="ECO:0000313" key="4">
    <source>
        <dbReference type="Proteomes" id="UP000248584"/>
    </source>
</evidence>
<protein>
    <submittedName>
        <fullName evidence="3">Uncharacterized protein</fullName>
    </submittedName>
</protein>
<dbReference type="RefSeq" id="WP_111474659.1">
    <property type="nucleotide sequence ID" value="NZ_QKZR01000001.1"/>
</dbReference>
<sequence>MTTIPYSMFRKSYFYYVFIIVLTIAIISISSCEKDEVFEETSLTEVNPPNSIDPKKIKRQTLNWNEFSEINQMKGTSSIFESFGVGNNGFQIQNDSTSTHLIVDHIEMYTYQGVTTFTFVIIEDNTDTSFRNLIIRTEDDITFNAYVAKYDPSQAWLDSNHSITPFEGEVELTPFTGTYQNSVNSVPDCAFSINVVWECDAGYNHPPGHSRCNVGGAEIVVFDITVTCSGGPTGGSISGDSDYNPGDNPDNPSNGEATGATTSGNDTTNPGSELPINGIITKPLISVGPLVQIFFDQLPANLRDYINHYEQYDLSITIGNFLRLQGLSDENKQLVQDFLEISINNRDVKFERYEELVELLDNDPFALIRDCLTQSGLDSSEFVNLFNHTIPQSCEDRLEDLSWGINNFINQPISEGNVPCANIDYYGIEITTMPDLDNDGIPENESDLFIAYKNKFLDVASGELDDFQFESNIPANPSNTADIWWNFSPYLPLDMQTFDGFNPISAIFTISAGTDGLLTNLTADEGAVIVSDYVGNSHWTVSTIETPFGVTGSQPFSGNRQWGITRNAQGNTELFTRAVDVAKMTTLIENDPFNQLTEKQNDYYNIANATWENLQSEVINWINSKNGVASISLDTTVLKVDKEKILELLKQSETIDEINCN</sequence>
<feature type="compositionally biased region" description="Low complexity" evidence="1">
    <location>
        <begin position="239"/>
        <end position="255"/>
    </location>
</feature>
<keyword evidence="4" id="KW-1185">Reference proteome</keyword>
<gene>
    <name evidence="3" type="ORF">LX97_01503</name>
</gene>